<name>A0A2K3KM95_TRIPR</name>
<gene>
    <name evidence="1" type="ORF">L195_g055601</name>
</gene>
<reference evidence="1 2" key="2">
    <citation type="journal article" date="2017" name="Front. Plant Sci.">
        <title>Gene Classification and Mining of Molecular Markers Useful in Red Clover (Trifolium pratense) Breeding.</title>
        <authorList>
            <person name="Istvanek J."/>
            <person name="Dluhosova J."/>
            <person name="Dluhos P."/>
            <person name="Patkova L."/>
            <person name="Nedelnik J."/>
            <person name="Repkova J."/>
        </authorList>
    </citation>
    <scope>NUCLEOTIDE SEQUENCE [LARGE SCALE GENOMIC DNA]</scope>
    <source>
        <strain evidence="2">cv. Tatra</strain>
        <tissue evidence="1">Young leaves</tissue>
    </source>
</reference>
<dbReference type="EMBL" id="ASHM01101887">
    <property type="protein sequence ID" value="PNX67386.1"/>
    <property type="molecule type" value="Genomic_DNA"/>
</dbReference>
<sequence length="22" mass="2348">MRLVVLYSAVALPLMLLTSLGS</sequence>
<dbReference type="AlphaFoldDB" id="A0A2K3KM95"/>
<dbReference type="Proteomes" id="UP000236291">
    <property type="component" value="Unassembled WGS sequence"/>
</dbReference>
<reference evidence="1 2" key="1">
    <citation type="journal article" date="2014" name="Am. J. Bot.">
        <title>Genome assembly and annotation for red clover (Trifolium pratense; Fabaceae).</title>
        <authorList>
            <person name="Istvanek J."/>
            <person name="Jaros M."/>
            <person name="Krenek A."/>
            <person name="Repkova J."/>
        </authorList>
    </citation>
    <scope>NUCLEOTIDE SEQUENCE [LARGE SCALE GENOMIC DNA]</scope>
    <source>
        <strain evidence="2">cv. Tatra</strain>
        <tissue evidence="1">Young leaves</tissue>
    </source>
</reference>
<organism evidence="1 2">
    <name type="scientific">Trifolium pratense</name>
    <name type="common">Red clover</name>
    <dbReference type="NCBI Taxonomy" id="57577"/>
    <lineage>
        <taxon>Eukaryota</taxon>
        <taxon>Viridiplantae</taxon>
        <taxon>Streptophyta</taxon>
        <taxon>Embryophyta</taxon>
        <taxon>Tracheophyta</taxon>
        <taxon>Spermatophyta</taxon>
        <taxon>Magnoliopsida</taxon>
        <taxon>eudicotyledons</taxon>
        <taxon>Gunneridae</taxon>
        <taxon>Pentapetalae</taxon>
        <taxon>rosids</taxon>
        <taxon>fabids</taxon>
        <taxon>Fabales</taxon>
        <taxon>Fabaceae</taxon>
        <taxon>Papilionoideae</taxon>
        <taxon>50 kb inversion clade</taxon>
        <taxon>NPAAA clade</taxon>
        <taxon>Hologalegina</taxon>
        <taxon>IRL clade</taxon>
        <taxon>Trifolieae</taxon>
        <taxon>Trifolium</taxon>
    </lineage>
</organism>
<evidence type="ECO:0000313" key="2">
    <source>
        <dbReference type="Proteomes" id="UP000236291"/>
    </source>
</evidence>
<protein>
    <submittedName>
        <fullName evidence="1">Uncharacterized protein</fullName>
    </submittedName>
</protein>
<comment type="caution">
    <text evidence="1">The sequence shown here is derived from an EMBL/GenBank/DDBJ whole genome shotgun (WGS) entry which is preliminary data.</text>
</comment>
<proteinExistence type="predicted"/>
<accession>A0A2K3KM95</accession>
<evidence type="ECO:0000313" key="1">
    <source>
        <dbReference type="EMBL" id="PNX67386.1"/>
    </source>
</evidence>
<feature type="non-terminal residue" evidence="1">
    <location>
        <position position="22"/>
    </location>
</feature>